<comment type="caution">
    <text evidence="2">The sequence shown here is derived from an EMBL/GenBank/DDBJ whole genome shotgun (WGS) entry which is preliminary data.</text>
</comment>
<sequence length="241" mass="26467">MLEFAIYQSNTYRWKCGVDMRAHSGPNAQQCLPLLPRQPPHQRLANNSLTIHTAPDIGTSYNLTLDNATHHFPNDFLTSNFLSSYYTSDHPPSNHNPAYCLPKYKPSLNNWSNNQPEHHPSPPSPPPPPPPASPPPPHSPPPIVYVTANSGNTEQSVVIYDQGSENSTCLRTMFDTVMKNMNVRTTSGPTFLSWMVRSEEVCTSSVCSLDLCGFTVGTYVLSGEVYFQESTGIPASTVSGA</sequence>
<accession>A0AAE0C9U5</accession>
<feature type="compositionally biased region" description="Pro residues" evidence="1">
    <location>
        <begin position="121"/>
        <end position="142"/>
    </location>
</feature>
<proteinExistence type="predicted"/>
<dbReference type="EMBL" id="LGRX02026744">
    <property type="protein sequence ID" value="KAK3250369.1"/>
    <property type="molecule type" value="Genomic_DNA"/>
</dbReference>
<reference evidence="2 3" key="1">
    <citation type="journal article" date="2015" name="Genome Biol. Evol.">
        <title>Comparative Genomics of a Bacterivorous Green Alga Reveals Evolutionary Causalities and Consequences of Phago-Mixotrophic Mode of Nutrition.</title>
        <authorList>
            <person name="Burns J.A."/>
            <person name="Paasch A."/>
            <person name="Narechania A."/>
            <person name="Kim E."/>
        </authorList>
    </citation>
    <scope>NUCLEOTIDE SEQUENCE [LARGE SCALE GENOMIC DNA]</scope>
    <source>
        <strain evidence="2 3">PLY_AMNH</strain>
    </source>
</reference>
<evidence type="ECO:0000256" key="1">
    <source>
        <dbReference type="SAM" id="MobiDB-lite"/>
    </source>
</evidence>
<dbReference type="AlphaFoldDB" id="A0AAE0C9U5"/>
<name>A0AAE0C9U5_9CHLO</name>
<keyword evidence="3" id="KW-1185">Reference proteome</keyword>
<evidence type="ECO:0000313" key="3">
    <source>
        <dbReference type="Proteomes" id="UP001190700"/>
    </source>
</evidence>
<organism evidence="2 3">
    <name type="scientific">Cymbomonas tetramitiformis</name>
    <dbReference type="NCBI Taxonomy" id="36881"/>
    <lineage>
        <taxon>Eukaryota</taxon>
        <taxon>Viridiplantae</taxon>
        <taxon>Chlorophyta</taxon>
        <taxon>Pyramimonadophyceae</taxon>
        <taxon>Pyramimonadales</taxon>
        <taxon>Pyramimonadaceae</taxon>
        <taxon>Cymbomonas</taxon>
    </lineage>
</organism>
<feature type="region of interest" description="Disordered" evidence="1">
    <location>
        <begin position="110"/>
        <end position="142"/>
    </location>
</feature>
<dbReference type="Proteomes" id="UP001190700">
    <property type="component" value="Unassembled WGS sequence"/>
</dbReference>
<gene>
    <name evidence="2" type="ORF">CYMTET_40250</name>
</gene>
<protein>
    <submittedName>
        <fullName evidence="2">Uncharacterized protein</fullName>
    </submittedName>
</protein>
<evidence type="ECO:0000313" key="2">
    <source>
        <dbReference type="EMBL" id="KAK3250369.1"/>
    </source>
</evidence>